<feature type="repeat" description="WD" evidence="3">
    <location>
        <begin position="683"/>
        <end position="717"/>
    </location>
</feature>
<sequence length="1493" mass="169345">MIDDQIKDKFTSTKPNIPDEAEFVIATPQIIVPEKLVQPTGQVGPARPSSEESYSSDEEVFEPDYEPIQKQVKVNENDGIRINRDSAERKKQNFQDEDDDYIDPAALARDPALREAVEAQAAKKALLKFKPQNEELPSMELQKERLATFPITHQLLIKGHTKQATAIGIDNAGSRLVTGAYDCVVRFWDFYGMDKNTHSFRLVTPYEGNQVNQISWAKDGKNVLIICADAQACVLDREGKRTMDTHRGDMYIRDILKTIGHTAAINSGCFHPDFSDVFVTCSDDGTVRIWDMTKKLYGVAQCLTHKDAVKCVDKTGHKVLVQCVTIRGRLLLCACSDNTIKAYEVNQNCREIKKRPLFIIQDAHKGFVTKIKILADQKRFITQSVDNTIKLWETTNTNHHIYLQYCNINRFPPTRFDLNFNESILVTAHHTFKDGYHIVGPTELLFLNVNDLSINCRVQLFDQAITEVLWHPTLNQIFLGSDDGHVRALFNPKLSQKGALLATNRAVKFVHAENMELERHVLIPENLYIFKVTRDPALREAVEAQAAKKALLKFKPQNEELPSMELQKERLATFPITHQLLIKGHTKQATAIGIDNAGSRLVTGAYDCVVRFWDFYGMDKNTHSFRLVTPYEGNQVNQISWAKDGKNVLIICADAQACVLDREGKRTMDTHRGDMYIRDILKTIGHTAAINSGCFHPDFSDVFVTCSDDGTVRIWDMTKKLYGVAQCLTHKDAVKCVDKTGHKVLVQCVTIRGRLLLCACSDNTIKAYEVNQNCREIKKRPLFIIQDAHKGFVTKIKILADQKRFITQSVDNTIKLWETTNTNHHIYLQYCNINRFPPTRFDLNFNESILVTAHHTFKDGYHIVGPTELLFLNVNDLSINCRVQLFDQAITEVLWHPTLNQIFLGSDDGHVRALFNPKLSQKGALLATNRAVKFVHAENMELERHVLIPENLYIFKVSETVHGGMKIVEEKKSVKDQPRKPEPPQKGPGKGGKRSGPATLTQNLMSTLNDRPEKEDVVEELTKLDAITKANPQLQEHMIVQLDFGTFMISWAKDGKNVLIICADAQACVLDREGKRTMDTHRGDMYIRDILKTIGHTAAINSGCFHPDFSDVFVTCSDDGTVRIWDMTKKLYGVAQCLTHKDAVKCVDKTGHKVLVQCVTIRGRLLLCACSDNTIKAYEVNQNCREIKKRPLFIIQDAHKGFVTKIKILADQKRFITQSVDNTIKLWETTNTNHHIYLQYCNINRFPPTRFDLNFNESILVTAHHTFKDGYHIVGPTELLFLNVNDLSINCRVQLFDQAITEVLWHPTLNQIFLGSDDGHVRALFNPKLSQKGALLATNRAVKFVHAENMELERHVLIPENLYIFKVSETVHGGMKIVEEKKSVKDQPRKPEPPQKGPGKGGKRSGPATLTQNLMSTLNDRPEKEDVVEELTKLDAITKANPQYVAQAYKYTQPDQIFDYSTNQQQEHTFLSSIKKICPHCGMKICACKRKVV</sequence>
<keyword evidence="1 3" id="KW-0853">WD repeat</keyword>
<dbReference type="PANTHER" id="PTHR16017:SF0">
    <property type="entry name" value="WD REPEAT-CONTAINING PROTEIN 70"/>
    <property type="match status" value="1"/>
</dbReference>
<dbReference type="OrthoDB" id="10264376at2759"/>
<dbReference type="GO" id="GO:0005634">
    <property type="term" value="C:nucleus"/>
    <property type="evidence" value="ECO:0007669"/>
    <property type="project" value="TreeGrafter"/>
</dbReference>
<evidence type="ECO:0008006" key="7">
    <source>
        <dbReference type="Google" id="ProtNLM"/>
    </source>
</evidence>
<dbReference type="PANTHER" id="PTHR16017">
    <property type="entry name" value="GASTRULATION DEFECTIVE PROTEIN 1-RELATED"/>
    <property type="match status" value="1"/>
</dbReference>
<protein>
    <recommendedName>
        <fullName evidence="7">WD repeat-containing protein 55 homolog</fullName>
    </recommendedName>
</protein>
<evidence type="ECO:0000313" key="5">
    <source>
        <dbReference type="EMBL" id="CAD8173109.1"/>
    </source>
</evidence>
<dbReference type="Proteomes" id="UP000689195">
    <property type="component" value="Unassembled WGS sequence"/>
</dbReference>
<reference evidence="5" key="1">
    <citation type="submission" date="2021-01" db="EMBL/GenBank/DDBJ databases">
        <authorList>
            <consortium name="Genoscope - CEA"/>
            <person name="William W."/>
        </authorList>
    </citation>
    <scope>NUCLEOTIDE SEQUENCE</scope>
</reference>
<feature type="repeat" description="WD" evidence="3">
    <location>
        <begin position="582"/>
        <end position="614"/>
    </location>
</feature>
<evidence type="ECO:0000256" key="4">
    <source>
        <dbReference type="SAM" id="MobiDB-lite"/>
    </source>
</evidence>
<organism evidence="5 6">
    <name type="scientific">Paramecium pentaurelia</name>
    <dbReference type="NCBI Taxonomy" id="43138"/>
    <lineage>
        <taxon>Eukaryota</taxon>
        <taxon>Sar</taxon>
        <taxon>Alveolata</taxon>
        <taxon>Ciliophora</taxon>
        <taxon>Intramacronucleata</taxon>
        <taxon>Oligohymenophorea</taxon>
        <taxon>Peniculida</taxon>
        <taxon>Parameciidae</taxon>
        <taxon>Paramecium</taxon>
    </lineage>
</organism>
<gene>
    <name evidence="5" type="ORF">PPENT_87.1.T0580219</name>
</gene>
<feature type="region of interest" description="Disordered" evidence="4">
    <location>
        <begin position="36"/>
        <end position="69"/>
    </location>
</feature>
<feature type="region of interest" description="Disordered" evidence="4">
    <location>
        <begin position="1379"/>
        <end position="1409"/>
    </location>
</feature>
<dbReference type="SMART" id="SM00320">
    <property type="entry name" value="WD40"/>
    <property type="match status" value="16"/>
</dbReference>
<feature type="repeat" description="WD" evidence="3">
    <location>
        <begin position="1093"/>
        <end position="1127"/>
    </location>
</feature>
<accession>A0A8S1VAQ9</accession>
<evidence type="ECO:0000256" key="1">
    <source>
        <dbReference type="ARBA" id="ARBA00022574"/>
    </source>
</evidence>
<keyword evidence="6" id="KW-1185">Reference proteome</keyword>
<dbReference type="GO" id="GO:0035861">
    <property type="term" value="C:site of double-strand break"/>
    <property type="evidence" value="ECO:0007669"/>
    <property type="project" value="TreeGrafter"/>
</dbReference>
<feature type="compositionally biased region" description="Basic and acidic residues" evidence="4">
    <location>
        <begin position="969"/>
        <end position="983"/>
    </location>
</feature>
<dbReference type="Pfam" id="PF00400">
    <property type="entry name" value="WD40"/>
    <property type="match status" value="8"/>
</dbReference>
<proteinExistence type="predicted"/>
<feature type="repeat" description="WD" evidence="3">
    <location>
        <begin position="157"/>
        <end position="189"/>
    </location>
</feature>
<feature type="compositionally biased region" description="Basic and acidic residues" evidence="4">
    <location>
        <begin position="1379"/>
        <end position="1393"/>
    </location>
</feature>
<dbReference type="EMBL" id="CAJJDO010000058">
    <property type="protein sequence ID" value="CAD8173109.1"/>
    <property type="molecule type" value="Genomic_DNA"/>
</dbReference>
<name>A0A8S1VAQ9_9CILI</name>
<evidence type="ECO:0000256" key="2">
    <source>
        <dbReference type="ARBA" id="ARBA00022737"/>
    </source>
</evidence>
<evidence type="ECO:0000313" key="6">
    <source>
        <dbReference type="Proteomes" id="UP000689195"/>
    </source>
</evidence>
<feature type="repeat" description="WD" evidence="3">
    <location>
        <begin position="1196"/>
        <end position="1228"/>
    </location>
</feature>
<dbReference type="InterPro" id="IPR051858">
    <property type="entry name" value="WD_repeat_GAD-1"/>
</dbReference>
<dbReference type="PROSITE" id="PS50294">
    <property type="entry name" value="WD_REPEATS_REGION"/>
    <property type="match status" value="8"/>
</dbReference>
<dbReference type="PROSITE" id="PS50082">
    <property type="entry name" value="WD_REPEATS_2"/>
    <property type="match status" value="8"/>
</dbReference>
<feature type="repeat" description="WD" evidence="3">
    <location>
        <begin position="786"/>
        <end position="818"/>
    </location>
</feature>
<comment type="caution">
    <text evidence="5">The sequence shown here is derived from an EMBL/GenBank/DDBJ whole genome shotgun (WGS) entry which is preliminary data.</text>
</comment>
<evidence type="ECO:0000256" key="3">
    <source>
        <dbReference type="PROSITE-ProRule" id="PRU00221"/>
    </source>
</evidence>
<feature type="repeat" description="WD" evidence="3">
    <location>
        <begin position="361"/>
        <end position="393"/>
    </location>
</feature>
<feature type="region of interest" description="Disordered" evidence="4">
    <location>
        <begin position="969"/>
        <end position="1000"/>
    </location>
</feature>
<dbReference type="InterPro" id="IPR001680">
    <property type="entry name" value="WD40_rpt"/>
</dbReference>
<keyword evidence="2" id="KW-0677">Repeat</keyword>
<feature type="compositionally biased region" description="Acidic residues" evidence="4">
    <location>
        <begin position="54"/>
        <end position="65"/>
    </location>
</feature>
<feature type="repeat" description="WD" evidence="3">
    <location>
        <begin position="258"/>
        <end position="292"/>
    </location>
</feature>